<dbReference type="PANTHER" id="PTHR46063:SF1">
    <property type="entry name" value="KELCH DOMAIN-CONTAINING PROTEIN 4"/>
    <property type="match status" value="1"/>
</dbReference>
<dbReference type="InterPro" id="IPR052588">
    <property type="entry name" value="Kelch_domain_protein"/>
</dbReference>
<name>A0A7R9JN71_TIMGE</name>
<dbReference type="AlphaFoldDB" id="A0A7R9JN71"/>
<dbReference type="GO" id="GO:0003676">
    <property type="term" value="F:nucleic acid binding"/>
    <property type="evidence" value="ECO:0007669"/>
    <property type="project" value="InterPro"/>
</dbReference>
<reference evidence="1" key="1">
    <citation type="submission" date="2020-11" db="EMBL/GenBank/DDBJ databases">
        <authorList>
            <person name="Tran Van P."/>
        </authorList>
    </citation>
    <scope>NUCLEOTIDE SEQUENCE</scope>
</reference>
<dbReference type="InterPro" id="IPR036397">
    <property type="entry name" value="RNaseH_sf"/>
</dbReference>
<dbReference type="PANTHER" id="PTHR46063">
    <property type="entry name" value="KELCH DOMAIN-CONTAINING PROTEIN"/>
    <property type="match status" value="1"/>
</dbReference>
<dbReference type="Gene3D" id="3.30.420.10">
    <property type="entry name" value="Ribonuclease H-like superfamily/Ribonuclease H"/>
    <property type="match status" value="1"/>
</dbReference>
<sequence length="174" mass="19950">MYRVKLSHETFPVSPFNPKVHDIGEEGGCGEMDMDDIEKIVSEIEKEEKKRNTVVECIVPPPSRRANFSLTPHKDKEELILFGGEYFNGQKVGAPAHYDDAVRHHLDNRLLSQAMDCMQWVLPARSPNLTLCDVWLWGHMKGIVYSQQYNKREHMSNAIVAAGNMICDMPYIFQ</sequence>
<accession>A0A7R9JN71</accession>
<organism evidence="1">
    <name type="scientific">Timema genevievae</name>
    <name type="common">Walking stick</name>
    <dbReference type="NCBI Taxonomy" id="629358"/>
    <lineage>
        <taxon>Eukaryota</taxon>
        <taxon>Metazoa</taxon>
        <taxon>Ecdysozoa</taxon>
        <taxon>Arthropoda</taxon>
        <taxon>Hexapoda</taxon>
        <taxon>Insecta</taxon>
        <taxon>Pterygota</taxon>
        <taxon>Neoptera</taxon>
        <taxon>Polyneoptera</taxon>
        <taxon>Phasmatodea</taxon>
        <taxon>Timematodea</taxon>
        <taxon>Timematoidea</taxon>
        <taxon>Timematidae</taxon>
        <taxon>Timema</taxon>
    </lineage>
</organism>
<proteinExistence type="predicted"/>
<protein>
    <submittedName>
        <fullName evidence="1">Uncharacterized protein</fullName>
    </submittedName>
</protein>
<gene>
    <name evidence="1" type="ORF">TGEB3V08_LOCUS463</name>
</gene>
<dbReference type="EMBL" id="OE839183">
    <property type="protein sequence ID" value="CAD7586022.1"/>
    <property type="molecule type" value="Genomic_DNA"/>
</dbReference>
<evidence type="ECO:0000313" key="1">
    <source>
        <dbReference type="EMBL" id="CAD7586022.1"/>
    </source>
</evidence>